<dbReference type="AlphaFoldDB" id="A0A7J4JK18"/>
<reference evidence="3" key="3">
    <citation type="submission" date="2021-05" db="EMBL/GenBank/DDBJ databases">
        <title>Protein family content uncovers lineage relationships and bacterial pathway maintenance mechanisms in DPANN archaea.</title>
        <authorList>
            <person name="Castelle C.J."/>
            <person name="Meheust R."/>
            <person name="Jaffe A.L."/>
            <person name="Seitz K."/>
            <person name="Gong X."/>
            <person name="Baker B.J."/>
            <person name="Banfield J.F."/>
        </authorList>
    </citation>
    <scope>NUCLEOTIDE SEQUENCE</scope>
    <source>
        <strain evidence="3">RIFCSPLOWO2_01_FULL_58_19</strain>
    </source>
</reference>
<name>A0A7J4JK18_9ARCH</name>
<gene>
    <name evidence="2" type="ORF">HA252_02640</name>
    <name evidence="3" type="ORF">J4203_01525</name>
</gene>
<feature type="transmembrane region" description="Helical" evidence="1">
    <location>
        <begin position="40"/>
        <end position="62"/>
    </location>
</feature>
<proteinExistence type="predicted"/>
<dbReference type="Proteomes" id="UP000564964">
    <property type="component" value="Unassembled WGS sequence"/>
</dbReference>
<keyword evidence="1" id="KW-0812">Transmembrane</keyword>
<reference evidence="3" key="2">
    <citation type="submission" date="2021-03" db="EMBL/GenBank/DDBJ databases">
        <authorList>
            <person name="Jaffe A."/>
        </authorList>
    </citation>
    <scope>NUCLEOTIDE SEQUENCE</scope>
    <source>
        <strain evidence="3">RIFCSPLOWO2_01_FULL_58_19</strain>
    </source>
</reference>
<accession>A0A7J4JK18</accession>
<keyword evidence="1" id="KW-1133">Transmembrane helix</keyword>
<protein>
    <submittedName>
        <fullName evidence="2">Uncharacterized protein</fullName>
    </submittedName>
</protein>
<comment type="caution">
    <text evidence="2">The sequence shown here is derived from an EMBL/GenBank/DDBJ whole genome shotgun (WGS) entry which is preliminary data.</text>
</comment>
<keyword evidence="1" id="KW-0472">Membrane</keyword>
<feature type="transmembrane region" description="Helical" evidence="1">
    <location>
        <begin position="12"/>
        <end position="34"/>
    </location>
</feature>
<reference evidence="2" key="1">
    <citation type="journal article" date="2020" name="bioRxiv">
        <title>A rank-normalized archaeal taxonomy based on genome phylogeny resolves widespread incomplete and uneven classifications.</title>
        <authorList>
            <person name="Rinke C."/>
            <person name="Chuvochina M."/>
            <person name="Mussig A.J."/>
            <person name="Chaumeil P.-A."/>
            <person name="Waite D.W."/>
            <person name="Whitman W.B."/>
            <person name="Parks D.H."/>
            <person name="Hugenholtz P."/>
        </authorList>
    </citation>
    <scope>NUCLEOTIDE SEQUENCE</scope>
    <source>
        <strain evidence="2">UBA10219</strain>
    </source>
</reference>
<organism evidence="2 4">
    <name type="scientific">Candidatus Iainarchaeum sp</name>
    <dbReference type="NCBI Taxonomy" id="3101447"/>
    <lineage>
        <taxon>Archaea</taxon>
        <taxon>Candidatus Iainarchaeota</taxon>
        <taxon>Candidatus Iainarchaeia</taxon>
        <taxon>Candidatus Iainarchaeales</taxon>
        <taxon>Candidatus Iainarchaeaceae</taxon>
        <taxon>Candidatus Iainarchaeum</taxon>
    </lineage>
</organism>
<dbReference type="EMBL" id="JAGVWE010000002">
    <property type="protein sequence ID" value="MBS3062529.1"/>
    <property type="molecule type" value="Genomic_DNA"/>
</dbReference>
<evidence type="ECO:0000313" key="3">
    <source>
        <dbReference type="EMBL" id="MBS3062529.1"/>
    </source>
</evidence>
<feature type="transmembrane region" description="Helical" evidence="1">
    <location>
        <begin position="74"/>
        <end position="95"/>
    </location>
</feature>
<dbReference type="Proteomes" id="UP000678237">
    <property type="component" value="Unassembled WGS sequence"/>
</dbReference>
<evidence type="ECO:0000256" key="1">
    <source>
        <dbReference type="SAM" id="Phobius"/>
    </source>
</evidence>
<evidence type="ECO:0000313" key="2">
    <source>
        <dbReference type="EMBL" id="HIH16277.1"/>
    </source>
</evidence>
<dbReference type="EMBL" id="DUGH01000065">
    <property type="protein sequence ID" value="HIH16277.1"/>
    <property type="molecule type" value="Genomic_DNA"/>
</dbReference>
<evidence type="ECO:0000313" key="4">
    <source>
        <dbReference type="Proteomes" id="UP000564964"/>
    </source>
</evidence>
<sequence>MPDTDLKMSTDAKLVSLAGVILFAVGSILPWASMGAGKNLAGFSTPVFPLAALLTAAAVAGVNTEFKFSGGISLAASVLSLAVVLYTFFTASNLVQAANGVTTSTEYGLMISLLGSIAVCISAVMGKDRY</sequence>
<feature type="transmembrane region" description="Helical" evidence="1">
    <location>
        <begin position="107"/>
        <end position="126"/>
    </location>
</feature>